<dbReference type="SUPFAM" id="SSF56784">
    <property type="entry name" value="HAD-like"/>
    <property type="match status" value="2"/>
</dbReference>
<evidence type="ECO:0000256" key="4">
    <source>
        <dbReference type="RuleBase" id="RU361117"/>
    </source>
</evidence>
<dbReference type="InterPro" id="IPR023214">
    <property type="entry name" value="HAD_sf"/>
</dbReference>
<evidence type="ECO:0000256" key="1">
    <source>
        <dbReference type="ARBA" id="ARBA00000500"/>
    </source>
</evidence>
<comment type="pathway">
    <text evidence="4">Glycan biosynthesis; trehalose biosynthesis.</text>
</comment>
<dbReference type="InterPro" id="IPR036412">
    <property type="entry name" value="HAD-like_sf"/>
</dbReference>
<comment type="similarity">
    <text evidence="4">Belongs to the trehalose phosphatase family.</text>
</comment>
<comment type="catalytic activity">
    <reaction evidence="1 4">
        <text>alpha,alpha-trehalose 6-phosphate + H2O = alpha,alpha-trehalose + phosphate</text>
        <dbReference type="Rhea" id="RHEA:23420"/>
        <dbReference type="ChEBI" id="CHEBI:15377"/>
        <dbReference type="ChEBI" id="CHEBI:16551"/>
        <dbReference type="ChEBI" id="CHEBI:43474"/>
        <dbReference type="ChEBI" id="CHEBI:58429"/>
        <dbReference type="EC" id="3.1.3.12"/>
    </reaction>
</comment>
<keyword evidence="3 4" id="KW-0378">Hydrolase</keyword>
<feature type="region of interest" description="Disordered" evidence="5">
    <location>
        <begin position="142"/>
        <end position="165"/>
    </location>
</feature>
<dbReference type="AlphaFoldDB" id="A0A7R9TMF3"/>
<name>A0A7R9TMF3_9VIRI</name>
<evidence type="ECO:0000313" key="6">
    <source>
        <dbReference type="EMBL" id="CAD8239790.1"/>
    </source>
</evidence>
<dbReference type="EC" id="3.1.3.12" evidence="4"/>
<dbReference type="Pfam" id="PF02358">
    <property type="entry name" value="Trehalose_PPase"/>
    <property type="match status" value="1"/>
</dbReference>
<protein>
    <recommendedName>
        <fullName evidence="4">Trehalose 6-phosphate phosphatase</fullName>
        <ecNumber evidence="4">3.1.3.12</ecNumber>
    </recommendedName>
</protein>
<dbReference type="Gene3D" id="3.40.50.1000">
    <property type="entry name" value="HAD superfamily/HAD-like"/>
    <property type="match status" value="2"/>
</dbReference>
<organism evidence="6">
    <name type="scientific">Prasinoderma coloniale</name>
    <dbReference type="NCBI Taxonomy" id="156133"/>
    <lineage>
        <taxon>Eukaryota</taxon>
        <taxon>Viridiplantae</taxon>
        <taxon>Prasinodermophyta</taxon>
        <taxon>Prasinodermophyceae</taxon>
        <taxon>Prasinodermales</taxon>
        <taxon>Prasinodermaceae</taxon>
        <taxon>Prasinoderma</taxon>
    </lineage>
</organism>
<dbReference type="InterPro" id="IPR044651">
    <property type="entry name" value="OTSB-like"/>
</dbReference>
<accession>A0A7R9TMF3</accession>
<sequence>MADAARAAAGEDVGTGDRRSTELPSALADWAAFEALARSYERLAVFLDYDGTLSHIVAEPEKAFMTDAMRSAVRRVAATCPCAIISGRGRDKVFDFVRIDELYYAGSHGLDICGPRISTTGAGAGAGPAGVGANGGRCAAQASSAGGSGAGGQSRQDAPDSRPNGANSVAANGCIDLQPAEGYVELLDAVCAELKRRLSGIGGAEVEHNKYCLSVHYRRVEESDWPRVWKTVEEVAAANSERLRLSSGRKVMEIKPRIDWDKGRAVAYLLEALGLASDPGCLPIYLGDDTTDEDAFRCLREREAGGAGVIVASITKRTAADFRLRDPDEVQEFLERVAAMQERSGAGAPGGGAGEDGDAGM</sequence>
<dbReference type="UniPathway" id="UPA00299"/>
<proteinExistence type="inferred from homology"/>
<comment type="function">
    <text evidence="4">Removes the phosphate from trehalose 6-phosphate to produce free trehalose.</text>
</comment>
<feature type="region of interest" description="Disordered" evidence="5">
    <location>
        <begin position="341"/>
        <end position="361"/>
    </location>
</feature>
<evidence type="ECO:0000256" key="2">
    <source>
        <dbReference type="ARBA" id="ARBA00001968"/>
    </source>
</evidence>
<gene>
    <name evidence="6" type="ORF">PCOL08062_LOCUS6303</name>
</gene>
<dbReference type="PANTHER" id="PTHR43768">
    <property type="entry name" value="TREHALOSE 6-PHOSPHATE PHOSPHATASE"/>
    <property type="match status" value="1"/>
</dbReference>
<feature type="region of interest" description="Disordered" evidence="5">
    <location>
        <begin position="1"/>
        <end position="20"/>
    </location>
</feature>
<dbReference type="InterPro" id="IPR003337">
    <property type="entry name" value="Trehalose_PPase"/>
</dbReference>
<evidence type="ECO:0000256" key="3">
    <source>
        <dbReference type="ARBA" id="ARBA00022801"/>
    </source>
</evidence>
<dbReference type="GO" id="GO:0004805">
    <property type="term" value="F:trehalose-phosphatase activity"/>
    <property type="evidence" value="ECO:0007669"/>
    <property type="project" value="UniProtKB-EC"/>
</dbReference>
<dbReference type="EMBL" id="HBDZ01008264">
    <property type="protein sequence ID" value="CAD8239790.1"/>
    <property type="molecule type" value="Transcribed_RNA"/>
</dbReference>
<comment type="cofactor">
    <cofactor evidence="2 4">
        <name>a divalent metal cation</name>
        <dbReference type="ChEBI" id="CHEBI:60240"/>
    </cofactor>
</comment>
<evidence type="ECO:0000256" key="5">
    <source>
        <dbReference type="SAM" id="MobiDB-lite"/>
    </source>
</evidence>
<dbReference type="GO" id="GO:0005992">
    <property type="term" value="P:trehalose biosynthetic process"/>
    <property type="evidence" value="ECO:0007669"/>
    <property type="project" value="UniProtKB-UniPathway"/>
</dbReference>
<dbReference type="NCBIfam" id="TIGR00685">
    <property type="entry name" value="T6PP"/>
    <property type="match status" value="1"/>
</dbReference>
<reference evidence="6" key="1">
    <citation type="submission" date="2021-01" db="EMBL/GenBank/DDBJ databases">
        <authorList>
            <person name="Corre E."/>
            <person name="Pelletier E."/>
            <person name="Niang G."/>
            <person name="Scheremetjew M."/>
            <person name="Finn R."/>
            <person name="Kale V."/>
            <person name="Holt S."/>
            <person name="Cochrane G."/>
            <person name="Meng A."/>
            <person name="Brown T."/>
            <person name="Cohen L."/>
        </authorList>
    </citation>
    <scope>NUCLEOTIDE SEQUENCE</scope>
    <source>
        <strain evidence="6">CCMP1413</strain>
    </source>
</reference>
<dbReference type="PANTHER" id="PTHR43768:SF3">
    <property type="entry name" value="TREHALOSE 6-PHOSPHATE PHOSPHATASE"/>
    <property type="match status" value="1"/>
</dbReference>